<protein>
    <recommendedName>
        <fullName evidence="6">LPXTG cell wall anchor domain-containing protein</fullName>
    </recommendedName>
</protein>
<feature type="signal peptide" evidence="3">
    <location>
        <begin position="1"/>
        <end position="29"/>
    </location>
</feature>
<organism evidence="4 5">
    <name type="scientific">Actinomadura vinacea</name>
    <dbReference type="NCBI Taxonomy" id="115336"/>
    <lineage>
        <taxon>Bacteria</taxon>
        <taxon>Bacillati</taxon>
        <taxon>Actinomycetota</taxon>
        <taxon>Actinomycetes</taxon>
        <taxon>Streptosporangiales</taxon>
        <taxon>Thermomonosporaceae</taxon>
        <taxon>Actinomadura</taxon>
    </lineage>
</organism>
<dbReference type="RefSeq" id="WP_344589247.1">
    <property type="nucleotide sequence ID" value="NZ_BAAARW010000011.1"/>
</dbReference>
<keyword evidence="5" id="KW-1185">Reference proteome</keyword>
<name>A0ABP5VZ22_9ACTN</name>
<dbReference type="Proteomes" id="UP001501231">
    <property type="component" value="Unassembled WGS sequence"/>
</dbReference>
<gene>
    <name evidence="4" type="ORF">GCM10010191_27150</name>
</gene>
<evidence type="ECO:0008006" key="6">
    <source>
        <dbReference type="Google" id="ProtNLM"/>
    </source>
</evidence>
<feature type="transmembrane region" description="Helical" evidence="2">
    <location>
        <begin position="248"/>
        <end position="268"/>
    </location>
</feature>
<feature type="chain" id="PRO_5047161372" description="LPXTG cell wall anchor domain-containing protein" evidence="3">
    <location>
        <begin position="30"/>
        <end position="277"/>
    </location>
</feature>
<evidence type="ECO:0000256" key="2">
    <source>
        <dbReference type="SAM" id="Phobius"/>
    </source>
</evidence>
<reference evidence="5" key="1">
    <citation type="journal article" date="2019" name="Int. J. Syst. Evol. Microbiol.">
        <title>The Global Catalogue of Microorganisms (GCM) 10K type strain sequencing project: providing services to taxonomists for standard genome sequencing and annotation.</title>
        <authorList>
            <consortium name="The Broad Institute Genomics Platform"/>
            <consortium name="The Broad Institute Genome Sequencing Center for Infectious Disease"/>
            <person name="Wu L."/>
            <person name="Ma J."/>
        </authorList>
    </citation>
    <scope>NUCLEOTIDE SEQUENCE [LARGE SCALE GENOMIC DNA]</scope>
    <source>
        <strain evidence="5">JCM 3325</strain>
    </source>
</reference>
<comment type="caution">
    <text evidence="4">The sequence shown here is derived from an EMBL/GenBank/DDBJ whole genome shotgun (WGS) entry which is preliminary data.</text>
</comment>
<keyword evidence="2" id="KW-0472">Membrane</keyword>
<evidence type="ECO:0000313" key="5">
    <source>
        <dbReference type="Proteomes" id="UP001501231"/>
    </source>
</evidence>
<dbReference type="EMBL" id="BAAARW010000011">
    <property type="protein sequence ID" value="GAA2415480.1"/>
    <property type="molecule type" value="Genomic_DNA"/>
</dbReference>
<evidence type="ECO:0000256" key="1">
    <source>
        <dbReference type="SAM" id="MobiDB-lite"/>
    </source>
</evidence>
<keyword evidence="2" id="KW-0812">Transmembrane</keyword>
<feature type="region of interest" description="Disordered" evidence="1">
    <location>
        <begin position="205"/>
        <end position="240"/>
    </location>
</feature>
<evidence type="ECO:0000313" key="4">
    <source>
        <dbReference type="EMBL" id="GAA2415480.1"/>
    </source>
</evidence>
<accession>A0ABP5VZ22</accession>
<keyword evidence="3" id="KW-0732">Signal</keyword>
<proteinExistence type="predicted"/>
<evidence type="ECO:0000256" key="3">
    <source>
        <dbReference type="SAM" id="SignalP"/>
    </source>
</evidence>
<keyword evidence="2" id="KW-1133">Transmembrane helix</keyword>
<sequence length="277" mass="28231">MTFRRLAAVGAAGAIGLGALALTAGPAYAAPELTVTPEAFKPGDSLTLKVTECEEAPKPEGANTLFAATPIWVGGASEGWKSTTATKKNLTPGTKYTAKFTCPFDGGTSNLTVSTTPQKDDDKPPVPPKFDFGYDDVKLSTRRVVPGGKTTFTVTCPAAVSITSNGYTKNPLPVKKTGKNTWTATGTLKSSLPDPTLATVTCKGHGSVKYSTSPEKGDLTPKKPSGKIPSGRIDTGDGSTVTGGDGSAVLLAGGGAVLAAAGLGIASLRRRTGQERS</sequence>